<keyword evidence="2" id="KW-0479">Metal-binding</keyword>
<gene>
    <name evidence="7" type="ORF">S03H2_68632</name>
</gene>
<feature type="domain" description="4Fe-4S ferredoxin-type" evidence="6">
    <location>
        <begin position="30"/>
        <end position="58"/>
    </location>
</feature>
<evidence type="ECO:0000256" key="1">
    <source>
        <dbReference type="ARBA" id="ARBA00022485"/>
    </source>
</evidence>
<dbReference type="InterPro" id="IPR017900">
    <property type="entry name" value="4Fe4S_Fe_S_CS"/>
</dbReference>
<evidence type="ECO:0000256" key="4">
    <source>
        <dbReference type="ARBA" id="ARBA00023014"/>
    </source>
</evidence>
<name>X1JUU3_9ZZZZ</name>
<dbReference type="PANTHER" id="PTHR24960">
    <property type="entry name" value="PHOTOSYSTEM I IRON-SULFUR CENTER-RELATED"/>
    <property type="match status" value="1"/>
</dbReference>
<keyword evidence="1" id="KW-0004">4Fe-4S</keyword>
<evidence type="ECO:0000256" key="5">
    <source>
        <dbReference type="SAM" id="Coils"/>
    </source>
</evidence>
<comment type="caution">
    <text evidence="7">The sequence shown here is derived from an EMBL/GenBank/DDBJ whole genome shotgun (WGS) entry which is preliminary data.</text>
</comment>
<keyword evidence="4" id="KW-0411">Iron-sulfur</keyword>
<accession>X1JUU3</accession>
<dbReference type="Gene3D" id="3.30.70.20">
    <property type="match status" value="1"/>
</dbReference>
<evidence type="ECO:0000256" key="3">
    <source>
        <dbReference type="ARBA" id="ARBA00023004"/>
    </source>
</evidence>
<evidence type="ECO:0000313" key="7">
    <source>
        <dbReference type="EMBL" id="GAH85190.1"/>
    </source>
</evidence>
<proteinExistence type="predicted"/>
<sequence length="90" mass="10431">MLQVREEICIGCGLCARLCPQRAISILWGKAHIDKTSCTNCYRCQEVCPRGAIKEEIKAIPLDELKLVFQNLEEKINKTMQRLKKLENRR</sequence>
<reference evidence="7" key="1">
    <citation type="journal article" date="2014" name="Front. Microbiol.">
        <title>High frequency of phylogenetically diverse reductive dehalogenase-homologous genes in deep subseafloor sedimentary metagenomes.</title>
        <authorList>
            <person name="Kawai M."/>
            <person name="Futagami T."/>
            <person name="Toyoda A."/>
            <person name="Takaki Y."/>
            <person name="Nishi S."/>
            <person name="Hori S."/>
            <person name="Arai W."/>
            <person name="Tsubouchi T."/>
            <person name="Morono Y."/>
            <person name="Uchiyama I."/>
            <person name="Ito T."/>
            <person name="Fujiyama A."/>
            <person name="Inagaki F."/>
            <person name="Takami H."/>
        </authorList>
    </citation>
    <scope>NUCLEOTIDE SEQUENCE</scope>
    <source>
        <strain evidence="7">Expedition CK06-06</strain>
    </source>
</reference>
<dbReference type="EMBL" id="BARU01045160">
    <property type="protein sequence ID" value="GAH85190.1"/>
    <property type="molecule type" value="Genomic_DNA"/>
</dbReference>
<evidence type="ECO:0000256" key="2">
    <source>
        <dbReference type="ARBA" id="ARBA00022723"/>
    </source>
</evidence>
<organism evidence="7">
    <name type="scientific">marine sediment metagenome</name>
    <dbReference type="NCBI Taxonomy" id="412755"/>
    <lineage>
        <taxon>unclassified sequences</taxon>
        <taxon>metagenomes</taxon>
        <taxon>ecological metagenomes</taxon>
    </lineage>
</organism>
<dbReference type="PROSITE" id="PS00198">
    <property type="entry name" value="4FE4S_FER_1"/>
    <property type="match status" value="1"/>
</dbReference>
<keyword evidence="5" id="KW-0175">Coiled coil</keyword>
<dbReference type="Pfam" id="PF12838">
    <property type="entry name" value="Fer4_7"/>
    <property type="match status" value="1"/>
</dbReference>
<feature type="coiled-coil region" evidence="5">
    <location>
        <begin position="62"/>
        <end position="89"/>
    </location>
</feature>
<dbReference type="GO" id="GO:0051539">
    <property type="term" value="F:4 iron, 4 sulfur cluster binding"/>
    <property type="evidence" value="ECO:0007669"/>
    <property type="project" value="UniProtKB-KW"/>
</dbReference>
<dbReference type="InterPro" id="IPR050157">
    <property type="entry name" value="PSI_iron-sulfur_center"/>
</dbReference>
<dbReference type="SUPFAM" id="SSF54862">
    <property type="entry name" value="4Fe-4S ferredoxins"/>
    <property type="match status" value="1"/>
</dbReference>
<dbReference type="GO" id="GO:0046872">
    <property type="term" value="F:metal ion binding"/>
    <property type="evidence" value="ECO:0007669"/>
    <property type="project" value="UniProtKB-KW"/>
</dbReference>
<dbReference type="PROSITE" id="PS51379">
    <property type="entry name" value="4FE4S_FER_2"/>
    <property type="match status" value="2"/>
</dbReference>
<keyword evidence="3" id="KW-0408">Iron</keyword>
<evidence type="ECO:0000259" key="6">
    <source>
        <dbReference type="PROSITE" id="PS51379"/>
    </source>
</evidence>
<dbReference type="AlphaFoldDB" id="X1JUU3"/>
<dbReference type="InterPro" id="IPR017896">
    <property type="entry name" value="4Fe4S_Fe-S-bd"/>
</dbReference>
<feature type="domain" description="4Fe-4S ferredoxin-type" evidence="6">
    <location>
        <begin position="1"/>
        <end position="29"/>
    </location>
</feature>
<protein>
    <recommendedName>
        <fullName evidence="6">4Fe-4S ferredoxin-type domain-containing protein</fullName>
    </recommendedName>
</protein>